<reference evidence="1 2" key="1">
    <citation type="submission" date="2007-03" db="EMBL/GenBank/DDBJ databases">
        <authorList>
            <person name="Stal L."/>
            <person name="Ferriera S."/>
            <person name="Johnson J."/>
            <person name="Kravitz S."/>
            <person name="Beeson K."/>
            <person name="Sutton G."/>
            <person name="Rogers Y.-H."/>
            <person name="Friedman R."/>
            <person name="Frazier M."/>
            <person name="Venter J.C."/>
        </authorList>
    </citation>
    <scope>NUCLEOTIDE SEQUENCE [LARGE SCALE GENOMIC DNA]</scope>
    <source>
        <strain evidence="1 2">CCY0110</strain>
    </source>
</reference>
<organism evidence="1 2">
    <name type="scientific">Crocosphaera chwakensis CCY0110</name>
    <dbReference type="NCBI Taxonomy" id="391612"/>
    <lineage>
        <taxon>Bacteria</taxon>
        <taxon>Bacillati</taxon>
        <taxon>Cyanobacteriota</taxon>
        <taxon>Cyanophyceae</taxon>
        <taxon>Oscillatoriophycideae</taxon>
        <taxon>Chroococcales</taxon>
        <taxon>Aphanothecaceae</taxon>
        <taxon>Crocosphaera</taxon>
        <taxon>Crocosphaera chwakensis</taxon>
    </lineage>
</organism>
<dbReference type="Proteomes" id="UP000003781">
    <property type="component" value="Unassembled WGS sequence"/>
</dbReference>
<dbReference type="RefSeq" id="WP_008272706.1">
    <property type="nucleotide sequence ID" value="NZ_AAXW01000001.1"/>
</dbReference>
<protein>
    <submittedName>
        <fullName evidence="1">Uncharacterized protein</fullName>
    </submittedName>
</protein>
<name>A3IHC3_9CHRO</name>
<sequence length="365" mass="41968">MTSWEFLIQRDDDIKWYPASSSNLELEPGKYRILGKSNRLNTMVDVRINSSNQEAQYHQRRINSQGLVMVLPFTELTPETSWNIRCHGDVLSEFLGESWTETITLNILSIKDQRPVIKPSKSSLSSDNKVTNNNKAQVYLNQLEKLLREKIEPQLNKKQQPQDKKINSQPLKSKCLLNLSLEQDGFIINAGERISLSGKVEAVNMQGEIALNAKLSYELIHPETEEILLTVDYPLSDEKLPCHFNHTLVIPDDIDNNFIVGELILETLKGYPLNHASFTVTTQHYHPVNCTIELIDTETEDSYIYDLELAEKINSNHPHLRLPNPNKYSRLFPSHFRKSPQVLPPKLEHHFVNEERKGLKLPKIS</sequence>
<gene>
    <name evidence="1" type="ORF">CY0110_10832</name>
</gene>
<accession>A3IHC3</accession>
<proteinExistence type="predicted"/>
<dbReference type="OrthoDB" id="452859at2"/>
<evidence type="ECO:0000313" key="2">
    <source>
        <dbReference type="Proteomes" id="UP000003781"/>
    </source>
</evidence>
<comment type="caution">
    <text evidence="1">The sequence shown here is derived from an EMBL/GenBank/DDBJ whole genome shotgun (WGS) entry which is preliminary data.</text>
</comment>
<dbReference type="AlphaFoldDB" id="A3IHC3"/>
<dbReference type="EMBL" id="AAXW01000001">
    <property type="protein sequence ID" value="EAZ94365.1"/>
    <property type="molecule type" value="Genomic_DNA"/>
</dbReference>
<keyword evidence="2" id="KW-1185">Reference proteome</keyword>
<dbReference type="eggNOG" id="COG3266">
    <property type="taxonomic scope" value="Bacteria"/>
</dbReference>
<evidence type="ECO:0000313" key="1">
    <source>
        <dbReference type="EMBL" id="EAZ94365.1"/>
    </source>
</evidence>